<proteinExistence type="predicted"/>
<dbReference type="Proteomes" id="UP000318297">
    <property type="component" value="Unassembled WGS sequence"/>
</dbReference>
<keyword evidence="4" id="KW-0472">Membrane</keyword>
<dbReference type="AlphaFoldDB" id="A0A561E1A3"/>
<dbReference type="Pfam" id="PF13490">
    <property type="entry name" value="zf-HC2"/>
    <property type="match status" value="1"/>
</dbReference>
<dbReference type="RefSeq" id="WP_145229960.1">
    <property type="nucleotide sequence ID" value="NZ_VIVQ01000003.1"/>
</dbReference>
<evidence type="ECO:0000259" key="5">
    <source>
        <dbReference type="Pfam" id="PF13490"/>
    </source>
</evidence>
<evidence type="ECO:0000256" key="2">
    <source>
        <dbReference type="ARBA" id="ARBA00023163"/>
    </source>
</evidence>
<feature type="transmembrane region" description="Helical" evidence="4">
    <location>
        <begin position="117"/>
        <end position="138"/>
    </location>
</feature>
<evidence type="ECO:0000256" key="1">
    <source>
        <dbReference type="ARBA" id="ARBA00023015"/>
    </source>
</evidence>
<evidence type="ECO:0000313" key="6">
    <source>
        <dbReference type="EMBL" id="TWE09361.1"/>
    </source>
</evidence>
<name>A0A561E1A3_9MICO</name>
<keyword evidence="7" id="KW-1185">Reference proteome</keyword>
<comment type="caution">
    <text evidence="6">The sequence shown here is derived from an EMBL/GenBank/DDBJ whole genome shotgun (WGS) entry which is preliminary data.</text>
</comment>
<keyword evidence="1" id="KW-0805">Transcription regulation</keyword>
<evidence type="ECO:0000313" key="7">
    <source>
        <dbReference type="Proteomes" id="UP000318297"/>
    </source>
</evidence>
<sequence length="190" mass="19968">MIFARTEEHLGDRIADYVDGVLDAAEEHKVEVHLTVCQHCRHAVEQERAIIAQLRSVRFDAGGHQQMMASLLSLAGPDSGVGAHPMAGPVAGSDRQALAVVTAGAPPQYQSARRSMACALFAVAGCVGVALAATSATVGTSTPPRHQPALSNRAFHVHDLPGTTSTPIRTVSARGPQPEDSVAQIGWHFP</sequence>
<reference evidence="6 7" key="1">
    <citation type="submission" date="2019-06" db="EMBL/GenBank/DDBJ databases">
        <title>Sequencing the genomes of 1000 actinobacteria strains.</title>
        <authorList>
            <person name="Klenk H.-P."/>
        </authorList>
    </citation>
    <scope>NUCLEOTIDE SEQUENCE [LARGE SCALE GENOMIC DNA]</scope>
    <source>
        <strain evidence="6 7">DSM 19560</strain>
    </source>
</reference>
<evidence type="ECO:0000256" key="4">
    <source>
        <dbReference type="SAM" id="Phobius"/>
    </source>
</evidence>
<dbReference type="InterPro" id="IPR041916">
    <property type="entry name" value="Anti_sigma_zinc_sf"/>
</dbReference>
<gene>
    <name evidence="6" type="ORF">BKA23_3063</name>
</gene>
<dbReference type="Gene3D" id="1.10.10.1320">
    <property type="entry name" value="Anti-sigma factor, zinc-finger domain"/>
    <property type="match status" value="1"/>
</dbReference>
<accession>A0A561E1A3</accession>
<protein>
    <submittedName>
        <fullName evidence="6">Putative zinc finger protein</fullName>
    </submittedName>
</protein>
<feature type="region of interest" description="Disordered" evidence="3">
    <location>
        <begin position="157"/>
        <end position="190"/>
    </location>
</feature>
<dbReference type="EMBL" id="VIVQ01000003">
    <property type="protein sequence ID" value="TWE09361.1"/>
    <property type="molecule type" value="Genomic_DNA"/>
</dbReference>
<dbReference type="InterPro" id="IPR027383">
    <property type="entry name" value="Znf_put"/>
</dbReference>
<dbReference type="OrthoDB" id="5148815at2"/>
<keyword evidence="4" id="KW-1133">Transmembrane helix</keyword>
<evidence type="ECO:0000256" key="3">
    <source>
        <dbReference type="SAM" id="MobiDB-lite"/>
    </source>
</evidence>
<feature type="domain" description="Putative zinc-finger" evidence="5">
    <location>
        <begin position="12"/>
        <end position="41"/>
    </location>
</feature>
<keyword evidence="4" id="KW-0812">Transmembrane</keyword>
<organism evidence="6 7">
    <name type="scientific">Rudaeicoccus suwonensis</name>
    <dbReference type="NCBI Taxonomy" id="657409"/>
    <lineage>
        <taxon>Bacteria</taxon>
        <taxon>Bacillati</taxon>
        <taxon>Actinomycetota</taxon>
        <taxon>Actinomycetes</taxon>
        <taxon>Micrococcales</taxon>
        <taxon>Dermacoccaceae</taxon>
        <taxon>Rudaeicoccus</taxon>
    </lineage>
</organism>
<keyword evidence="2" id="KW-0804">Transcription</keyword>